<accession>A0A6A4NYI7</accession>
<keyword evidence="3" id="KW-1185">Reference proteome</keyword>
<reference evidence="3" key="1">
    <citation type="journal article" date="2020" name="Nat. Commun.">
        <title>Genome sequence of the cluster root forming white lupin.</title>
        <authorList>
            <person name="Hufnagel B."/>
            <person name="Marques A."/>
            <person name="Soriano A."/>
            <person name="Marques L."/>
            <person name="Divol F."/>
            <person name="Doumas P."/>
            <person name="Sallet E."/>
            <person name="Mancinotti D."/>
            <person name="Carrere S."/>
            <person name="Marande W."/>
            <person name="Arribat S."/>
            <person name="Keller J."/>
            <person name="Huneau C."/>
            <person name="Blein T."/>
            <person name="Aime D."/>
            <person name="Laguerre M."/>
            <person name="Taylor J."/>
            <person name="Schubert V."/>
            <person name="Nelson M."/>
            <person name="Geu-Flores F."/>
            <person name="Crespi M."/>
            <person name="Gallardo-Guerrero K."/>
            <person name="Delaux P.-M."/>
            <person name="Salse J."/>
            <person name="Berges H."/>
            <person name="Guyot R."/>
            <person name="Gouzy J."/>
            <person name="Peret B."/>
        </authorList>
    </citation>
    <scope>NUCLEOTIDE SEQUENCE [LARGE SCALE GENOMIC DNA]</scope>
    <source>
        <strain evidence="3">cv. Amiga</strain>
    </source>
</reference>
<proteinExistence type="predicted"/>
<evidence type="ECO:0000313" key="3">
    <source>
        <dbReference type="Proteomes" id="UP000447434"/>
    </source>
</evidence>
<gene>
    <name evidence="1" type="ORF">Lalb_Chr00c59g0413821</name>
    <name evidence="2" type="ORF">Lalb_Chr18g0051291</name>
</gene>
<comment type="caution">
    <text evidence="2">The sequence shown here is derived from an EMBL/GenBank/DDBJ whole genome shotgun (WGS) entry which is preliminary data.</text>
</comment>
<organism evidence="2 3">
    <name type="scientific">Lupinus albus</name>
    <name type="common">White lupine</name>
    <name type="synonym">Lupinus termis</name>
    <dbReference type="NCBI Taxonomy" id="3870"/>
    <lineage>
        <taxon>Eukaryota</taxon>
        <taxon>Viridiplantae</taxon>
        <taxon>Streptophyta</taxon>
        <taxon>Embryophyta</taxon>
        <taxon>Tracheophyta</taxon>
        <taxon>Spermatophyta</taxon>
        <taxon>Magnoliopsida</taxon>
        <taxon>eudicotyledons</taxon>
        <taxon>Gunneridae</taxon>
        <taxon>Pentapetalae</taxon>
        <taxon>rosids</taxon>
        <taxon>fabids</taxon>
        <taxon>Fabales</taxon>
        <taxon>Fabaceae</taxon>
        <taxon>Papilionoideae</taxon>
        <taxon>50 kb inversion clade</taxon>
        <taxon>genistoids sensu lato</taxon>
        <taxon>core genistoids</taxon>
        <taxon>Genisteae</taxon>
        <taxon>Lupinus</taxon>
    </lineage>
</organism>
<dbReference type="EMBL" id="WOCE01000084">
    <property type="protein sequence ID" value="KAE9584077.1"/>
    <property type="molecule type" value="Genomic_DNA"/>
</dbReference>
<dbReference type="EMBL" id="WOCE01000018">
    <property type="protein sequence ID" value="KAE9594201.1"/>
    <property type="molecule type" value="Genomic_DNA"/>
</dbReference>
<name>A0A6A4NYI7_LUPAL</name>
<protein>
    <submittedName>
        <fullName evidence="2">Uncharacterized protein</fullName>
    </submittedName>
</protein>
<reference evidence="2" key="2">
    <citation type="journal article" date="2020" name="Nat. Commun.">
        <title>High-quality genome sequence of white lupin provides insight into soil exploration and seed quality.</title>
        <authorList>
            <person name="Hufnagel B."/>
            <person name="Marques A."/>
            <person name="Soriano A."/>
            <person name="Marques L."/>
            <person name="Divol F."/>
            <person name="Doumas P."/>
            <person name="Sallet E."/>
            <person name="Mancinotti D."/>
            <person name="Carrere S."/>
            <person name="Marande W."/>
            <person name="Arribat S."/>
            <person name="Keller J."/>
            <person name="Huneau C."/>
            <person name="Blein T."/>
            <person name="Aime D."/>
            <person name="Laguerre M."/>
            <person name="Taylor J."/>
            <person name="Schubert V."/>
            <person name="Nelson M."/>
            <person name="Geu-Flores F."/>
            <person name="Crespi M."/>
            <person name="Gallardo K."/>
            <person name="Delaux P.M."/>
            <person name="Salse J."/>
            <person name="Berges H."/>
            <person name="Guyot R."/>
            <person name="Gouzy J."/>
            <person name="Peret B."/>
        </authorList>
    </citation>
    <scope>NUCLEOTIDE SEQUENCE</scope>
    <source>
        <tissue evidence="2">Leaves</tissue>
    </source>
</reference>
<sequence length="79" mass="8535">MNPRYLYLHSFPPPSEMGSKSLTSSLLPFDGSNKVGCPYSVVEAIRVESGASSKLNFVFEAPLCVCSRGISCGYRVISV</sequence>
<dbReference type="AlphaFoldDB" id="A0A6A4NYI7"/>
<dbReference type="Proteomes" id="UP000447434">
    <property type="component" value="Chromosome 18"/>
</dbReference>
<evidence type="ECO:0000313" key="2">
    <source>
        <dbReference type="EMBL" id="KAE9594201.1"/>
    </source>
</evidence>
<evidence type="ECO:0000313" key="1">
    <source>
        <dbReference type="EMBL" id="KAE9584077.1"/>
    </source>
</evidence>